<dbReference type="OrthoDB" id="9773014at2"/>
<reference evidence="4" key="2">
    <citation type="submission" date="2019-02" db="EMBL/GenBank/DDBJ databases">
        <title>Granulicella sibirica sp. nov., a psychrotolerant acidobacterium isolated from an organic soil layer in forested tundra, West Siberia.</title>
        <authorList>
            <person name="Oshkin I.Y."/>
            <person name="Kulichevskaya I.S."/>
            <person name="Rijpstra W.I.C."/>
            <person name="Sinninghe Damste J.S."/>
            <person name="Rakitin A.L."/>
            <person name="Ravin N.V."/>
            <person name="Dedysh S.N."/>
        </authorList>
    </citation>
    <scope>NUCLEOTIDE SEQUENCE [LARGE SCALE GENOMIC DNA]</scope>
    <source>
        <strain evidence="4">AF10</strain>
    </source>
</reference>
<name>A0A4Q0T265_9BACT</name>
<dbReference type="Pfam" id="PF13709">
    <property type="entry name" value="DUF4159"/>
    <property type="match status" value="1"/>
</dbReference>
<feature type="chain" id="PRO_5020917403" description="DUF4159 domain-containing protein" evidence="1">
    <location>
        <begin position="23"/>
        <end position="261"/>
    </location>
</feature>
<comment type="caution">
    <text evidence="3">The sequence shown here is derived from an EMBL/GenBank/DDBJ whole genome shotgun (WGS) entry which is preliminary data.</text>
</comment>
<gene>
    <name evidence="3" type="ORF">GRAN_0597</name>
</gene>
<accession>A0A4Q0T265</accession>
<proteinExistence type="predicted"/>
<feature type="domain" description="DUF4159" evidence="2">
    <location>
        <begin position="64"/>
        <end position="259"/>
    </location>
</feature>
<dbReference type="AlphaFoldDB" id="A0A4Q0T265"/>
<feature type="signal peptide" evidence="1">
    <location>
        <begin position="1"/>
        <end position="22"/>
    </location>
</feature>
<evidence type="ECO:0000313" key="3">
    <source>
        <dbReference type="EMBL" id="RXH57287.1"/>
    </source>
</evidence>
<reference evidence="3 4" key="1">
    <citation type="submission" date="2018-11" db="EMBL/GenBank/DDBJ databases">
        <authorList>
            <person name="Mardanov A.V."/>
            <person name="Ravin N.V."/>
            <person name="Dedysh S.N."/>
        </authorList>
    </citation>
    <scope>NUCLEOTIDE SEQUENCE [LARGE SCALE GENOMIC DNA]</scope>
    <source>
        <strain evidence="3 4">AF10</strain>
    </source>
</reference>
<dbReference type="InterPro" id="IPR025297">
    <property type="entry name" value="DUF4159"/>
</dbReference>
<dbReference type="Proteomes" id="UP000289437">
    <property type="component" value="Unassembled WGS sequence"/>
</dbReference>
<organism evidence="3 4">
    <name type="scientific">Granulicella sibirica</name>
    <dbReference type="NCBI Taxonomy" id="2479048"/>
    <lineage>
        <taxon>Bacteria</taxon>
        <taxon>Pseudomonadati</taxon>
        <taxon>Acidobacteriota</taxon>
        <taxon>Terriglobia</taxon>
        <taxon>Terriglobales</taxon>
        <taxon>Acidobacteriaceae</taxon>
        <taxon>Granulicella</taxon>
    </lineage>
</organism>
<dbReference type="Gene3D" id="3.40.50.12140">
    <property type="entry name" value="Domain of unknown function DUF4159"/>
    <property type="match status" value="1"/>
</dbReference>
<dbReference type="EMBL" id="RDSM01000001">
    <property type="protein sequence ID" value="RXH57287.1"/>
    <property type="molecule type" value="Genomic_DNA"/>
</dbReference>
<dbReference type="RefSeq" id="WP_128911479.1">
    <property type="nucleotide sequence ID" value="NZ_RDSM01000001.1"/>
</dbReference>
<evidence type="ECO:0000259" key="2">
    <source>
        <dbReference type="Pfam" id="PF13709"/>
    </source>
</evidence>
<evidence type="ECO:0000256" key="1">
    <source>
        <dbReference type="SAM" id="SignalP"/>
    </source>
</evidence>
<keyword evidence="1" id="KW-0732">Signal</keyword>
<keyword evidence="4" id="KW-1185">Reference proteome</keyword>
<protein>
    <recommendedName>
        <fullName evidence="2">DUF4159 domain-containing protein</fullName>
    </recommendedName>
</protein>
<sequence length="261" mass="30608">MKLLRKTIVATSVLAVGTGLFAMQRVADWDRETPQSTEKAEFSWSRLSYASSMGGSGYGFYHWATWRRDYPKADRQFLIALNRLTRIQGRTTEQVVNLDSDDIFNYPMVYAVQVQTWSFTDEEAKRMREYLLKGGFLMVDDFHGSADWENFMNGMRQVFPDRPVEDLENKDEIFHVLYDMDDRFQVPGEQYIRTGRTYEKDGYVPKWRAIRDDKGRIMVAICHNMHLGDAWEWADDPNYPETFASMAFRVGLNYVVYSMTH</sequence>
<evidence type="ECO:0000313" key="4">
    <source>
        <dbReference type="Proteomes" id="UP000289437"/>
    </source>
</evidence>